<dbReference type="InterPro" id="IPR006015">
    <property type="entry name" value="Universal_stress_UspA"/>
</dbReference>
<dbReference type="PRINTS" id="PR01438">
    <property type="entry name" value="UNVRSLSTRESS"/>
</dbReference>
<evidence type="ECO:0000313" key="3">
    <source>
        <dbReference type="EMBL" id="MDN4164466.1"/>
    </source>
</evidence>
<dbReference type="EMBL" id="JAUHJS010000002">
    <property type="protein sequence ID" value="MDN4164466.1"/>
    <property type="molecule type" value="Genomic_DNA"/>
</dbReference>
<dbReference type="InterPro" id="IPR014729">
    <property type="entry name" value="Rossmann-like_a/b/a_fold"/>
</dbReference>
<comment type="similarity">
    <text evidence="1">Belongs to the universal stress protein A family.</text>
</comment>
<dbReference type="RefSeq" id="WP_320002995.1">
    <property type="nucleotide sequence ID" value="NZ_JAUHJS010000002.1"/>
</dbReference>
<evidence type="ECO:0000259" key="2">
    <source>
        <dbReference type="Pfam" id="PF00582"/>
    </source>
</evidence>
<comment type="caution">
    <text evidence="3">The sequence shown here is derived from an EMBL/GenBank/DDBJ whole genome shotgun (WGS) entry which is preliminary data.</text>
</comment>
<keyword evidence="4" id="KW-1185">Reference proteome</keyword>
<proteinExistence type="inferred from homology"/>
<reference evidence="3" key="1">
    <citation type="submission" date="2023-06" db="EMBL/GenBank/DDBJ databases">
        <title>Cytophagales bacterium Strain LB-30, isolated from soil.</title>
        <authorList>
            <person name="Liu B."/>
        </authorList>
    </citation>
    <scope>NUCLEOTIDE SEQUENCE</scope>
    <source>
        <strain evidence="3">LB-30</strain>
    </source>
</reference>
<dbReference type="SUPFAM" id="SSF52402">
    <property type="entry name" value="Adenine nucleotide alpha hydrolases-like"/>
    <property type="match status" value="2"/>
</dbReference>
<evidence type="ECO:0000256" key="1">
    <source>
        <dbReference type="ARBA" id="ARBA00008791"/>
    </source>
</evidence>
<organism evidence="3 4">
    <name type="scientific">Shiella aurantiaca</name>
    <dbReference type="NCBI Taxonomy" id="3058365"/>
    <lineage>
        <taxon>Bacteria</taxon>
        <taxon>Pseudomonadati</taxon>
        <taxon>Bacteroidota</taxon>
        <taxon>Cytophagia</taxon>
        <taxon>Cytophagales</taxon>
        <taxon>Shiellaceae</taxon>
        <taxon>Shiella</taxon>
    </lineage>
</organism>
<protein>
    <submittedName>
        <fullName evidence="3">Universal stress protein</fullName>
    </submittedName>
</protein>
<dbReference type="Pfam" id="PF00582">
    <property type="entry name" value="Usp"/>
    <property type="match status" value="2"/>
</dbReference>
<feature type="domain" description="UspA" evidence="2">
    <location>
        <begin position="2"/>
        <end position="144"/>
    </location>
</feature>
<dbReference type="CDD" id="cd00293">
    <property type="entry name" value="USP-like"/>
    <property type="match status" value="2"/>
</dbReference>
<accession>A0ABT8F385</accession>
<gene>
    <name evidence="3" type="ORF">QWY31_03080</name>
</gene>
<dbReference type="PANTHER" id="PTHR46268:SF6">
    <property type="entry name" value="UNIVERSAL STRESS PROTEIN UP12"/>
    <property type="match status" value="1"/>
</dbReference>
<name>A0ABT8F385_9BACT</name>
<dbReference type="Proteomes" id="UP001168552">
    <property type="component" value="Unassembled WGS sequence"/>
</dbReference>
<dbReference type="PANTHER" id="PTHR46268">
    <property type="entry name" value="STRESS RESPONSE PROTEIN NHAX"/>
    <property type="match status" value="1"/>
</dbReference>
<dbReference type="Gene3D" id="3.40.50.620">
    <property type="entry name" value="HUPs"/>
    <property type="match status" value="2"/>
</dbReference>
<sequence length="280" mass="31307">MEKIIVPFDFSETAENALGLAAEIAQTQHVPLELWHVIEDMASLAMVGEAGAMNLSLWESYYSQLQEQTEARFKTLVLRYPSLRISYRVEVGSMYDQLIHPLSEVKNAWIIMGTQGAQGLKALYPGSTTEKVIRLAQSPVLAIKSPIALADLQKIAVAVDFHSLTEEYLLQIKFVQHVFQAHLSLVWVNTPSTFQKSREVLDQLHRLALKQLMTNYSVSVYNDYSIEEGIVDFALAEKASLIALATHGRTGWAHLFKGSITEDLANAVDLPVFSFRVIAE</sequence>
<dbReference type="InterPro" id="IPR006016">
    <property type="entry name" value="UspA"/>
</dbReference>
<evidence type="ECO:0000313" key="4">
    <source>
        <dbReference type="Proteomes" id="UP001168552"/>
    </source>
</evidence>
<feature type="domain" description="UspA" evidence="2">
    <location>
        <begin position="153"/>
        <end position="273"/>
    </location>
</feature>